<feature type="transmembrane region" description="Helical" evidence="3">
    <location>
        <begin position="21"/>
        <end position="41"/>
    </location>
</feature>
<dbReference type="HOGENOM" id="CLU_015593_1_0_11"/>
<feature type="domain" description="Cell envelope-related transcriptional attenuator" evidence="4">
    <location>
        <begin position="170"/>
        <end position="362"/>
    </location>
</feature>
<dbReference type="NCBIfam" id="TIGR00350">
    <property type="entry name" value="lytR_cpsA_psr"/>
    <property type="match status" value="1"/>
</dbReference>
<dbReference type="EMBL" id="CP011005">
    <property type="protein sequence ID" value="AJT43058.1"/>
    <property type="molecule type" value="Genomic_DNA"/>
</dbReference>
<feature type="compositionally biased region" description="Polar residues" evidence="2">
    <location>
        <begin position="446"/>
        <end position="459"/>
    </location>
</feature>
<dbReference type="KEGG" id="ari:UM93_10930"/>
<dbReference type="InterPro" id="IPR004474">
    <property type="entry name" value="LytR_CpsA_psr"/>
</dbReference>
<evidence type="ECO:0000313" key="6">
    <source>
        <dbReference type="Proteomes" id="UP000061839"/>
    </source>
</evidence>
<evidence type="ECO:0000256" key="1">
    <source>
        <dbReference type="ARBA" id="ARBA00006068"/>
    </source>
</evidence>
<accession>A0A0D4C396</accession>
<comment type="similarity">
    <text evidence="1">Belongs to the LytR/CpsA/Psr (LCP) family.</text>
</comment>
<feature type="transmembrane region" description="Helical" evidence="3">
    <location>
        <begin position="61"/>
        <end position="85"/>
    </location>
</feature>
<dbReference type="STRING" id="1618207.UM93_10930"/>
<organism evidence="5 6">
    <name type="scientific">Psychromicrobium lacuslunae</name>
    <dbReference type="NCBI Taxonomy" id="1618207"/>
    <lineage>
        <taxon>Bacteria</taxon>
        <taxon>Bacillati</taxon>
        <taxon>Actinomycetota</taxon>
        <taxon>Actinomycetes</taxon>
        <taxon>Micrococcales</taxon>
        <taxon>Micrococcaceae</taxon>
        <taxon>Psychromicrobium</taxon>
    </lineage>
</organism>
<proteinExistence type="inferred from homology"/>
<protein>
    <submittedName>
        <fullName evidence="5">Transcriptional regulator</fullName>
    </submittedName>
</protein>
<evidence type="ECO:0000259" key="4">
    <source>
        <dbReference type="Pfam" id="PF03816"/>
    </source>
</evidence>
<dbReference type="InterPro" id="IPR050922">
    <property type="entry name" value="LytR/CpsA/Psr_CW_biosynth"/>
</dbReference>
<evidence type="ECO:0000256" key="3">
    <source>
        <dbReference type="SAM" id="Phobius"/>
    </source>
</evidence>
<keyword evidence="3" id="KW-0812">Transmembrane</keyword>
<feature type="compositionally biased region" description="Low complexity" evidence="2">
    <location>
        <begin position="460"/>
        <end position="500"/>
    </location>
</feature>
<gene>
    <name evidence="5" type="ORF">UM93_10930</name>
</gene>
<dbReference type="Proteomes" id="UP000061839">
    <property type="component" value="Chromosome"/>
</dbReference>
<dbReference type="Pfam" id="PF03816">
    <property type="entry name" value="LytR_cpsA_psr"/>
    <property type="match status" value="1"/>
</dbReference>
<dbReference type="PANTHER" id="PTHR33392">
    <property type="entry name" value="POLYISOPRENYL-TEICHOIC ACID--PEPTIDOGLYCAN TEICHOIC ACID TRANSFERASE TAGU"/>
    <property type="match status" value="1"/>
</dbReference>
<name>A0A0D4C396_9MICC</name>
<keyword evidence="3" id="KW-0472">Membrane</keyword>
<evidence type="ECO:0000256" key="2">
    <source>
        <dbReference type="SAM" id="MobiDB-lite"/>
    </source>
</evidence>
<feature type="region of interest" description="Disordered" evidence="2">
    <location>
        <begin position="445"/>
        <end position="500"/>
    </location>
</feature>
<dbReference type="Gene3D" id="3.40.630.190">
    <property type="entry name" value="LCP protein"/>
    <property type="match status" value="1"/>
</dbReference>
<feature type="transmembrane region" description="Helical" evidence="3">
    <location>
        <begin position="97"/>
        <end position="120"/>
    </location>
</feature>
<evidence type="ECO:0000313" key="5">
    <source>
        <dbReference type="EMBL" id="AJT43058.1"/>
    </source>
</evidence>
<dbReference type="PATRIC" id="fig|1618207.4.peg.2215"/>
<dbReference type="PANTHER" id="PTHR33392:SF6">
    <property type="entry name" value="POLYISOPRENYL-TEICHOIC ACID--PEPTIDOGLYCAN TEICHOIC ACID TRANSFERASE TAGU"/>
    <property type="match status" value="1"/>
</dbReference>
<dbReference type="AlphaFoldDB" id="A0A0D4C396"/>
<reference evidence="5 6" key="1">
    <citation type="journal article" date="2015" name="Genome Announc.">
        <title>Complete Genome Sequencing of Protease-Producing Novel Arthrobacter sp. Strain IHBB 11108 Using PacBio Single-Molecule Real-Time Sequencing Technology.</title>
        <authorList>
            <person name="Kiran S."/>
            <person name="Swarnkar M.K."/>
            <person name="Pal M."/>
            <person name="Thakur R."/>
            <person name="Tewari R."/>
            <person name="Singh A.K."/>
            <person name="Gulati A."/>
        </authorList>
    </citation>
    <scope>NUCLEOTIDE SEQUENCE [LARGE SCALE GENOMIC DNA]</scope>
    <source>
        <strain evidence="5 6">IHBB 11108</strain>
    </source>
</reference>
<keyword evidence="3" id="KW-1133">Transmembrane helix</keyword>
<sequence>MLLLNTVLPGAVHYLRGPSKVRWFFLGMAALIWAAGSYLAFSALSNRVWMFNLVTHPVASMALIIGLLVVSAWYLFTFLDLLRLIRFKQLSSGMKAATIALLVPLLVLTSGSTAYAAYLLNVSRNALVDILPEQQGTGKTFTKPLLTPIDGRYNILMMGGDAGSDRIGRRPDSIMAISVDATTGATLTVSIPRNLQNAPFPDNSPMKAALSNGDGVDGTDGAFNCGDQCIIGNLYSKVNEKYADLYSNVGDPGAQAMMESVSAILGITMQAYVIADMDNFSQLIDLMGGVKINAGNWVPISGEALDNVGGGHLPPKDWIAPGPQTLSGYQALWYARSREWTTDYARNQRQQCIVQAMIQQMNPLTLFTKFTDIVKAGTKIIESDVTTAQIGSFIDLALKSQSQPVKKLILGPPDMTSNVPGQTDFPTYPDFALSRQKVAQLLGKTAPSTTKPSTGAATTPNSNGAAPASTPSSNTPASNPATKPSSTPSTTPTKSSGPTLTKDYLQGLAVAAYNGDLNAKNTLIELMNNNGSCTPG</sequence>
<keyword evidence="6" id="KW-1185">Reference proteome</keyword>